<sequence>MAAVMRTVCRSRSWGFKWRSICTRRDWEPEEKVIHTGQQWSEDDYRLARFVDKPKQINEHFAIDLIAETPPIPVKDNHTWCNGGGGPLGHPKVYINLDQPGNHACGYCGLRFFQQPH</sequence>
<name>A0A2I9LP85_9SCOR</name>
<dbReference type="EMBL" id="GFWZ01000211">
    <property type="protein sequence ID" value="MBW20201.1"/>
    <property type="molecule type" value="Transcribed_RNA"/>
</dbReference>
<dbReference type="GO" id="GO:0005739">
    <property type="term" value="C:mitochondrion"/>
    <property type="evidence" value="ECO:0007669"/>
    <property type="project" value="GOC"/>
</dbReference>
<dbReference type="Pfam" id="PF10276">
    <property type="entry name" value="zf-CHCC"/>
    <property type="match status" value="1"/>
</dbReference>
<dbReference type="PANTHER" id="PTHR13156">
    <property type="entry name" value="NADH-UBIQUINONE OXIDOREDUCTASE 13 KD-A SUBUNIT"/>
    <property type="match status" value="1"/>
</dbReference>
<accession>A0A2I9LP85</accession>
<dbReference type="GO" id="GO:0006120">
    <property type="term" value="P:mitochondrial electron transport, NADH to ubiquinone"/>
    <property type="evidence" value="ECO:0007669"/>
    <property type="project" value="TreeGrafter"/>
</dbReference>
<organism evidence="2">
    <name type="scientific">Centruroides hentzi</name>
    <dbReference type="NCBI Taxonomy" id="88313"/>
    <lineage>
        <taxon>Eukaryota</taxon>
        <taxon>Metazoa</taxon>
        <taxon>Ecdysozoa</taxon>
        <taxon>Arthropoda</taxon>
        <taxon>Chelicerata</taxon>
        <taxon>Arachnida</taxon>
        <taxon>Scorpiones</taxon>
        <taxon>Buthida</taxon>
        <taxon>Buthoidea</taxon>
        <taxon>Buthidae</taxon>
        <taxon>Centruroides</taxon>
    </lineage>
</organism>
<dbReference type="AlphaFoldDB" id="A0A2I9LP85"/>
<dbReference type="PANTHER" id="PTHR13156:SF0">
    <property type="entry name" value="NADH DEHYDROGENASE [UBIQUINONE] IRON-SULFUR PROTEIN 6, MITOCHONDRIAL"/>
    <property type="match status" value="1"/>
</dbReference>
<dbReference type="Gene3D" id="2.60.260.40">
    <property type="entry name" value="q5lls5 like domains"/>
    <property type="match status" value="1"/>
</dbReference>
<reference evidence="2" key="1">
    <citation type="journal article" date="2017" name="Toxicon">
        <title>Venom-gland transcriptomics and venom proteomics of the Hentz striped scorpion (Centruroides hentzi; Buthidae) reveal high toxin diversity in a harmless member of a lethal family.</title>
        <authorList>
            <person name="Ward M.J."/>
            <person name="Ellsworth S.A."/>
            <person name="Rokyta D.R."/>
        </authorList>
    </citation>
    <scope>NUCLEOTIDE SEQUENCE</scope>
    <source>
        <tissue evidence="2">Venom gland</tissue>
    </source>
</reference>
<proteinExistence type="predicted"/>
<evidence type="ECO:0000259" key="1">
    <source>
        <dbReference type="Pfam" id="PF10276"/>
    </source>
</evidence>
<keyword evidence="2" id="KW-0830">Ubiquinone</keyword>
<evidence type="ECO:0000313" key="2">
    <source>
        <dbReference type="EMBL" id="MBW20201.1"/>
    </source>
</evidence>
<protein>
    <submittedName>
        <fullName evidence="2">NADH ubiquinone oxidoreductase subunit</fullName>
    </submittedName>
</protein>
<feature type="domain" description="Zinc finger CHCC-type" evidence="1">
    <location>
        <begin position="78"/>
        <end position="112"/>
    </location>
</feature>
<dbReference type="InterPro" id="IPR019401">
    <property type="entry name" value="Znf_CHCC"/>
</dbReference>